<feature type="region of interest" description="Disordered" evidence="6">
    <location>
        <begin position="1"/>
        <end position="38"/>
    </location>
</feature>
<keyword evidence="5" id="KW-0238">DNA-binding</keyword>
<dbReference type="PANTHER" id="PTHR12917">
    <property type="entry name" value="ASPARTYL PROTEASE DDI-RELATED"/>
    <property type="match status" value="1"/>
</dbReference>
<dbReference type="CDD" id="cd05479">
    <property type="entry name" value="RP_DDI"/>
    <property type="match status" value="1"/>
</dbReference>
<evidence type="ECO:0000313" key="10">
    <source>
        <dbReference type="Proteomes" id="UP001632037"/>
    </source>
</evidence>
<dbReference type="EMBL" id="JBIMZQ010000005">
    <property type="protein sequence ID" value="KAL3671433.1"/>
    <property type="molecule type" value="Genomic_DNA"/>
</dbReference>
<evidence type="ECO:0000259" key="7">
    <source>
        <dbReference type="Pfam" id="PF03221"/>
    </source>
</evidence>
<comment type="caution">
    <text evidence="9">The sequence shown here is derived from an EMBL/GenBank/DDBJ whole genome shotgun (WGS) entry which is preliminary data.</text>
</comment>
<dbReference type="PANTHER" id="PTHR12917:SF1">
    <property type="entry name" value="AT13091P"/>
    <property type="match status" value="1"/>
</dbReference>
<keyword evidence="10" id="KW-1185">Reference proteome</keyword>
<feature type="region of interest" description="Disordered" evidence="6">
    <location>
        <begin position="264"/>
        <end position="284"/>
    </location>
</feature>
<dbReference type="SUPFAM" id="SSF46689">
    <property type="entry name" value="Homeodomain-like"/>
    <property type="match status" value="1"/>
</dbReference>
<evidence type="ECO:0000256" key="2">
    <source>
        <dbReference type="ARBA" id="ARBA00022670"/>
    </source>
</evidence>
<dbReference type="InterPro" id="IPR019103">
    <property type="entry name" value="Peptidase_aspartic_DDI1-type"/>
</dbReference>
<accession>A0ABD3FWY3</accession>
<feature type="compositionally biased region" description="Polar residues" evidence="6">
    <location>
        <begin position="143"/>
        <end position="157"/>
    </location>
</feature>
<dbReference type="SUPFAM" id="SSF46934">
    <property type="entry name" value="UBA-like"/>
    <property type="match status" value="1"/>
</dbReference>
<name>A0ABD3FWY3_9STRA</name>
<evidence type="ECO:0000256" key="5">
    <source>
        <dbReference type="ARBA" id="ARBA00023125"/>
    </source>
</evidence>
<dbReference type="AlphaFoldDB" id="A0ABD3FWY3"/>
<keyword evidence="3" id="KW-0064">Aspartyl protease</keyword>
<keyword evidence="4" id="KW-0378">Hydrolase</keyword>
<dbReference type="InterPro" id="IPR009060">
    <property type="entry name" value="UBA-like_sf"/>
</dbReference>
<evidence type="ECO:0008006" key="11">
    <source>
        <dbReference type="Google" id="ProtNLM"/>
    </source>
</evidence>
<dbReference type="InterPro" id="IPR006600">
    <property type="entry name" value="HTH_CenpB_DNA-bd_dom"/>
</dbReference>
<dbReference type="GO" id="GO:0003677">
    <property type="term" value="F:DNA binding"/>
    <property type="evidence" value="ECO:0007669"/>
    <property type="project" value="UniProtKB-KW"/>
</dbReference>
<evidence type="ECO:0000256" key="1">
    <source>
        <dbReference type="ARBA" id="ARBA00009136"/>
    </source>
</evidence>
<gene>
    <name evidence="9" type="ORF">V7S43_003357</name>
</gene>
<reference evidence="9 10" key="1">
    <citation type="submission" date="2024-09" db="EMBL/GenBank/DDBJ databases">
        <title>Genome sequencing and assembly of Phytophthora oleae, isolate VK10A, causative agent of rot of olive drupes.</title>
        <authorList>
            <person name="Conti Taguali S."/>
            <person name="Riolo M."/>
            <person name="La Spada F."/>
            <person name="Cacciola S.O."/>
            <person name="Dionisio G."/>
        </authorList>
    </citation>
    <scope>NUCLEOTIDE SEQUENCE [LARGE SCALE GENOMIC DNA]</scope>
    <source>
        <strain evidence="9 10">VK10A</strain>
    </source>
</reference>
<feature type="region of interest" description="Disordered" evidence="6">
    <location>
        <begin position="143"/>
        <end position="167"/>
    </location>
</feature>
<proteinExistence type="inferred from homology"/>
<evidence type="ECO:0000259" key="8">
    <source>
        <dbReference type="Pfam" id="PF09668"/>
    </source>
</evidence>
<dbReference type="Proteomes" id="UP001632037">
    <property type="component" value="Unassembled WGS sequence"/>
</dbReference>
<keyword evidence="2" id="KW-0645">Protease</keyword>
<sequence length="532" mass="58416">MQEATKDSKGDAPVVPSSDSSVPPSPQPGNKRKKVARTSLTLREKAIVKSFCEQKVTNCKARGELVPSQEVLRREVVAQFGWSCGRSTLSKIISMDWKLLRSSHEGGEAPRNPDMKRRRRPLFPAFEADLVKFIMAYEGTENMQDGASGATEPQPTEINADENGAPVDNDSLCDARRPLTEALILEEAQRLKQVHGISDDMLVLSVGWLARFKHRHCIHLRKPGAVSNKCMISLHQQNGGSNIEQVSMGMWTGALIPPVLPQQQTASEEAIPHQSEAASRKFEEQQDIEALGRNSFNADAQAKIAQRVRLSNVQKNMEIAIEEMSEASARVTMLYIPCEVNGTQVKAFVDSGAQTTIMSLSCAERCGIMRLVDNAEQAVGVGTATIIGKAHMAPLKIGNEFYNCSFTILDQQGVDFLFGLDMLKRHQCSIDLSKNVLRLREGEHYREVSFLPEYEIPSSDQPPGVPVLASTPRSTLTCTAAAPHPAPVAAGAQNQQDKITQLVELGFPEQRTLPRTCNDNVEMAAGLLFESM</sequence>
<evidence type="ECO:0000256" key="4">
    <source>
        <dbReference type="ARBA" id="ARBA00022801"/>
    </source>
</evidence>
<dbReference type="SUPFAM" id="SSF50630">
    <property type="entry name" value="Acid proteases"/>
    <property type="match status" value="1"/>
</dbReference>
<protein>
    <recommendedName>
        <fullName evidence="11">UBA domain-containing protein</fullName>
    </recommendedName>
</protein>
<dbReference type="Pfam" id="PF03221">
    <property type="entry name" value="HTH_Tnp_Tc5"/>
    <property type="match status" value="1"/>
</dbReference>
<dbReference type="Pfam" id="PF09668">
    <property type="entry name" value="Asp_protease"/>
    <property type="match status" value="1"/>
</dbReference>
<dbReference type="GO" id="GO:0004190">
    <property type="term" value="F:aspartic-type endopeptidase activity"/>
    <property type="evidence" value="ECO:0007669"/>
    <property type="project" value="UniProtKB-KW"/>
</dbReference>
<feature type="domain" description="HTH CENPB-type" evidence="7">
    <location>
        <begin position="176"/>
        <end position="222"/>
    </location>
</feature>
<dbReference type="InterPro" id="IPR021109">
    <property type="entry name" value="Peptidase_aspartic_dom_sf"/>
</dbReference>
<feature type="domain" description="Aspartic peptidase DDI1-type" evidence="8">
    <location>
        <begin position="326"/>
        <end position="431"/>
    </location>
</feature>
<dbReference type="Gene3D" id="2.40.70.10">
    <property type="entry name" value="Acid Proteases"/>
    <property type="match status" value="1"/>
</dbReference>
<evidence type="ECO:0000256" key="3">
    <source>
        <dbReference type="ARBA" id="ARBA00022750"/>
    </source>
</evidence>
<dbReference type="GO" id="GO:0006508">
    <property type="term" value="P:proteolysis"/>
    <property type="evidence" value="ECO:0007669"/>
    <property type="project" value="UniProtKB-KW"/>
</dbReference>
<organism evidence="9 10">
    <name type="scientific">Phytophthora oleae</name>
    <dbReference type="NCBI Taxonomy" id="2107226"/>
    <lineage>
        <taxon>Eukaryota</taxon>
        <taxon>Sar</taxon>
        <taxon>Stramenopiles</taxon>
        <taxon>Oomycota</taxon>
        <taxon>Peronosporomycetes</taxon>
        <taxon>Peronosporales</taxon>
        <taxon>Peronosporaceae</taxon>
        <taxon>Phytophthora</taxon>
    </lineage>
</organism>
<evidence type="ECO:0000313" key="9">
    <source>
        <dbReference type="EMBL" id="KAL3671433.1"/>
    </source>
</evidence>
<evidence type="ECO:0000256" key="6">
    <source>
        <dbReference type="SAM" id="MobiDB-lite"/>
    </source>
</evidence>
<comment type="similarity">
    <text evidence="1">Belongs to the DDI1 family.</text>
</comment>
<dbReference type="InterPro" id="IPR009057">
    <property type="entry name" value="Homeodomain-like_sf"/>
</dbReference>
<feature type="compositionally biased region" description="Basic and acidic residues" evidence="6">
    <location>
        <begin position="1"/>
        <end position="10"/>
    </location>
</feature>
<feature type="compositionally biased region" description="Low complexity" evidence="6">
    <location>
        <begin position="13"/>
        <end position="22"/>
    </location>
</feature>